<name>A0A9P5SHL7_9FUNG</name>
<feature type="region of interest" description="Disordered" evidence="1">
    <location>
        <begin position="562"/>
        <end position="584"/>
    </location>
</feature>
<dbReference type="PANTHER" id="PTHR15555:SF0">
    <property type="entry name" value="ZINC FINGER HIT DOMAIN-CONTAINING PROTEIN 2"/>
    <property type="match status" value="1"/>
</dbReference>
<sequence>MSELKSSPRSTPQDRQKMLGILDRFEKQAIAQEELLNSPGNPNLATATDMDMDSHHLGETPGARKTLSAKERNEILRKAIEEEKHEASGHGDSKPEELNDAEKAELEQILEEEHQDLVNRFAGVDLDKESFDTLWAKLTPEEQQEFQEKFMLTGREFGDEDLDLEGSEDVSEEETDQEDRKERHEAKELLREMNETMKRGEMYSETKKKANARTSDDNNNPLLANLDTEDLRAIRDAEISELIPVWRPWWEVEAEEAGQLKKVVVTEVPGDQETEASKAVSSILDSKAQSTPCKELQSSAILTSTHTVLESYVLDEEAMLRPHRSLVQDMEDVKEEQDESLVLMVKEPHPSLIYHVVGLLFAYVATIRVFNGDLKEEPEQVLAYIFDLCPFFAPPPPPSSGSQSNTSKTQLSTPAPVVDVQDFETALAVIQRSSLDSKLWKGDTSRLEMLALLLRDLTLILAKPSRCLFSIRELKQVLNACTEPKTSQAQGSRVQRRLFSKTVLHRLLKKLEFYESFLLCNKTIQQSDRLDRVRTEVVLSGIQVRQEMVGWTKELESVTRVTDSTTQQPSSSSSSKRVLIEEIS</sequence>
<proteinExistence type="predicted"/>
<comment type="caution">
    <text evidence="2">The sequence shown here is derived from an EMBL/GenBank/DDBJ whole genome shotgun (WGS) entry which is preliminary data.</text>
</comment>
<protein>
    <submittedName>
        <fullName evidence="2">Uncharacterized protein</fullName>
    </submittedName>
</protein>
<feature type="region of interest" description="Disordered" evidence="1">
    <location>
        <begin position="201"/>
        <end position="221"/>
    </location>
</feature>
<dbReference type="PANTHER" id="PTHR15555">
    <property type="entry name" value="ZINC FINGER HIT DOMAIN CONTAINING PROTEIN 2 PROTEIN FON -RELATED"/>
    <property type="match status" value="1"/>
</dbReference>
<feature type="compositionally biased region" description="Acidic residues" evidence="1">
    <location>
        <begin position="160"/>
        <end position="177"/>
    </location>
</feature>
<gene>
    <name evidence="2" type="ORF">BG006_007126</name>
</gene>
<evidence type="ECO:0000313" key="3">
    <source>
        <dbReference type="Proteomes" id="UP000696485"/>
    </source>
</evidence>
<feature type="region of interest" description="Disordered" evidence="1">
    <location>
        <begin position="35"/>
        <end position="104"/>
    </location>
</feature>
<keyword evidence="3" id="KW-1185">Reference proteome</keyword>
<dbReference type="InterPro" id="IPR039646">
    <property type="entry name" value="ZNHIT2"/>
</dbReference>
<dbReference type="AlphaFoldDB" id="A0A9P5SHL7"/>
<evidence type="ECO:0000313" key="2">
    <source>
        <dbReference type="EMBL" id="KAF9329865.1"/>
    </source>
</evidence>
<feature type="region of interest" description="Disordered" evidence="1">
    <location>
        <begin position="160"/>
        <end position="184"/>
    </location>
</feature>
<organism evidence="2 3">
    <name type="scientific">Podila minutissima</name>
    <dbReference type="NCBI Taxonomy" id="64525"/>
    <lineage>
        <taxon>Eukaryota</taxon>
        <taxon>Fungi</taxon>
        <taxon>Fungi incertae sedis</taxon>
        <taxon>Mucoromycota</taxon>
        <taxon>Mortierellomycotina</taxon>
        <taxon>Mortierellomycetes</taxon>
        <taxon>Mortierellales</taxon>
        <taxon>Mortierellaceae</taxon>
        <taxon>Podila</taxon>
    </lineage>
</organism>
<evidence type="ECO:0000256" key="1">
    <source>
        <dbReference type="SAM" id="MobiDB-lite"/>
    </source>
</evidence>
<dbReference type="Proteomes" id="UP000696485">
    <property type="component" value="Unassembled WGS sequence"/>
</dbReference>
<dbReference type="EMBL" id="JAAAUY010000442">
    <property type="protein sequence ID" value="KAF9329865.1"/>
    <property type="molecule type" value="Genomic_DNA"/>
</dbReference>
<reference evidence="2" key="1">
    <citation type="journal article" date="2020" name="Fungal Divers.">
        <title>Resolving the Mortierellaceae phylogeny through synthesis of multi-gene phylogenetics and phylogenomics.</title>
        <authorList>
            <person name="Vandepol N."/>
            <person name="Liber J."/>
            <person name="Desiro A."/>
            <person name="Na H."/>
            <person name="Kennedy M."/>
            <person name="Barry K."/>
            <person name="Grigoriev I.V."/>
            <person name="Miller A.N."/>
            <person name="O'Donnell K."/>
            <person name="Stajich J.E."/>
            <person name="Bonito G."/>
        </authorList>
    </citation>
    <scope>NUCLEOTIDE SEQUENCE</scope>
    <source>
        <strain evidence="2">NVP1</strain>
    </source>
</reference>
<accession>A0A9P5SHL7</accession>
<feature type="compositionally biased region" description="Basic and acidic residues" evidence="1">
    <location>
        <begin position="68"/>
        <end position="104"/>
    </location>
</feature>